<sequence>MEGVANDRCVVSDTGNDNGAVLDLVKHGGDSSRRHGAEYEEDGAALQALLKGLSIKILPLKEKWVVIGEESYKTPKKGFSSVAISVEIEEYVEVDVGLPPPAFGMVFQSWQELDEYFREYGKQNGFGVVRTSACKVGKGPNAKMRRNCLWTCECYGLPDRKRTKVEESLVTDAQIVEEEECAVKRGSKKVECPEGTPPTTEKQGSCAQNLSLQLANIKDLPIPKKPPHRTTDSRYVMC</sequence>
<dbReference type="EnsemblPlants" id="AUR62030781-RA">
    <property type="protein sequence ID" value="AUR62030781-RA:cds"/>
    <property type="gene ID" value="AUR62030781"/>
</dbReference>
<keyword evidence="2" id="KW-1185">Reference proteome</keyword>
<evidence type="ECO:0008006" key="3">
    <source>
        <dbReference type="Google" id="ProtNLM"/>
    </source>
</evidence>
<dbReference type="AlphaFoldDB" id="A0A803MK48"/>
<dbReference type="Proteomes" id="UP000596660">
    <property type="component" value="Unplaced"/>
</dbReference>
<proteinExistence type="predicted"/>
<evidence type="ECO:0000313" key="1">
    <source>
        <dbReference type="EnsemblPlants" id="AUR62030781-RA:cds"/>
    </source>
</evidence>
<reference evidence="1" key="1">
    <citation type="journal article" date="2017" name="Nature">
        <title>The genome of Chenopodium quinoa.</title>
        <authorList>
            <person name="Jarvis D.E."/>
            <person name="Ho Y.S."/>
            <person name="Lightfoot D.J."/>
            <person name="Schmoeckel S.M."/>
            <person name="Li B."/>
            <person name="Borm T.J.A."/>
            <person name="Ohyanagi H."/>
            <person name="Mineta K."/>
            <person name="Michell C.T."/>
            <person name="Saber N."/>
            <person name="Kharbatia N.M."/>
            <person name="Rupper R.R."/>
            <person name="Sharp A.R."/>
            <person name="Dally N."/>
            <person name="Boughton B.A."/>
            <person name="Woo Y.H."/>
            <person name="Gao G."/>
            <person name="Schijlen E.G.W.M."/>
            <person name="Guo X."/>
            <person name="Momin A.A."/>
            <person name="Negrao S."/>
            <person name="Al-Babili S."/>
            <person name="Gehring C."/>
            <person name="Roessner U."/>
            <person name="Jung C."/>
            <person name="Murphy K."/>
            <person name="Arold S.T."/>
            <person name="Gojobori T."/>
            <person name="van der Linden C.G."/>
            <person name="van Loo E.N."/>
            <person name="Jellen E.N."/>
            <person name="Maughan P.J."/>
            <person name="Tester M."/>
        </authorList>
    </citation>
    <scope>NUCLEOTIDE SEQUENCE [LARGE SCALE GENOMIC DNA]</scope>
    <source>
        <strain evidence="1">cv. PI 614886</strain>
    </source>
</reference>
<evidence type="ECO:0000313" key="2">
    <source>
        <dbReference type="Proteomes" id="UP000596660"/>
    </source>
</evidence>
<dbReference type="Gramene" id="AUR62030781-RA">
    <property type="protein sequence ID" value="AUR62030781-RA:cds"/>
    <property type="gene ID" value="AUR62030781"/>
</dbReference>
<organism evidence="1 2">
    <name type="scientific">Chenopodium quinoa</name>
    <name type="common">Quinoa</name>
    <dbReference type="NCBI Taxonomy" id="63459"/>
    <lineage>
        <taxon>Eukaryota</taxon>
        <taxon>Viridiplantae</taxon>
        <taxon>Streptophyta</taxon>
        <taxon>Embryophyta</taxon>
        <taxon>Tracheophyta</taxon>
        <taxon>Spermatophyta</taxon>
        <taxon>Magnoliopsida</taxon>
        <taxon>eudicotyledons</taxon>
        <taxon>Gunneridae</taxon>
        <taxon>Pentapetalae</taxon>
        <taxon>Caryophyllales</taxon>
        <taxon>Chenopodiaceae</taxon>
        <taxon>Chenopodioideae</taxon>
        <taxon>Atripliceae</taxon>
        <taxon>Chenopodium</taxon>
    </lineage>
</organism>
<name>A0A803MK48_CHEQI</name>
<protein>
    <recommendedName>
        <fullName evidence="3">FAR1 domain-containing protein</fullName>
    </recommendedName>
</protein>
<accession>A0A803MK48</accession>
<reference evidence="1" key="2">
    <citation type="submission" date="2021-03" db="UniProtKB">
        <authorList>
            <consortium name="EnsemblPlants"/>
        </authorList>
    </citation>
    <scope>IDENTIFICATION</scope>
</reference>